<evidence type="ECO:0000256" key="2">
    <source>
        <dbReference type="ARBA" id="ARBA00022801"/>
    </source>
</evidence>
<name>A0A3D8R9M0_9EURO</name>
<evidence type="ECO:0000256" key="3">
    <source>
        <dbReference type="SAM" id="MobiDB-lite"/>
    </source>
</evidence>
<dbReference type="Gene3D" id="3.10.450.30">
    <property type="entry name" value="Microbial ribonucleases"/>
    <property type="match status" value="1"/>
</dbReference>
<reference evidence="4 5" key="1">
    <citation type="journal article" date="2018" name="IMA Fungus">
        <title>IMA Genome-F 9: Draft genome sequence of Annulohypoxylon stygium, Aspergillus mulundensis, Berkeleyomyces basicola (syn. Thielaviopsis basicola), Ceratocystis smalleyi, two Cercospora beticola strains, Coleophoma cylindrospora, Fusarium fracticaudum, Phialophora cf. hyalina, and Morchella septimelata.</title>
        <authorList>
            <person name="Wingfield B.D."/>
            <person name="Bills G.F."/>
            <person name="Dong Y."/>
            <person name="Huang W."/>
            <person name="Nel W.J."/>
            <person name="Swalarsk-Parry B.S."/>
            <person name="Vaghefi N."/>
            <person name="Wilken P.M."/>
            <person name="An Z."/>
            <person name="de Beer Z.W."/>
            <person name="De Vos L."/>
            <person name="Chen L."/>
            <person name="Duong T.A."/>
            <person name="Gao Y."/>
            <person name="Hammerbacher A."/>
            <person name="Kikkert J.R."/>
            <person name="Li Y."/>
            <person name="Li H."/>
            <person name="Li K."/>
            <person name="Li Q."/>
            <person name="Liu X."/>
            <person name="Ma X."/>
            <person name="Naidoo K."/>
            <person name="Pethybridge S.J."/>
            <person name="Sun J."/>
            <person name="Steenkamp E.T."/>
            <person name="van der Nest M.A."/>
            <person name="van Wyk S."/>
            <person name="Wingfield M.J."/>
            <person name="Xiong C."/>
            <person name="Yue Q."/>
            <person name="Zhang X."/>
        </authorList>
    </citation>
    <scope>NUCLEOTIDE SEQUENCE [LARGE SCALE GENOMIC DNA]</scope>
    <source>
        <strain evidence="4 5">DSM 5745</strain>
    </source>
</reference>
<dbReference type="InterPro" id="IPR016191">
    <property type="entry name" value="Ribonuclease/ribotoxin"/>
</dbReference>
<sequence>MCFSDRSQKKSETPLAPAPAPAPTPVPVPVPVPTPTKQVPVAYRIDRGRDEFDPSPYHIRTRSSIQRHLDASPPPTEKSQRKNNKRFPKKYRDDGQINPKLFKQGSYYEYPTMSWPYNSQNAKGQGYRMVNGVRDEVEVGFTRTITDRNKNIQGVIYHPKWSRRGFVRAETMYSAGAV</sequence>
<dbReference type="EMBL" id="PVWQ01000010">
    <property type="protein sequence ID" value="RDW70676.1"/>
    <property type="molecule type" value="Genomic_DNA"/>
</dbReference>
<keyword evidence="1" id="KW-0540">Nuclease</keyword>
<evidence type="ECO:0000256" key="1">
    <source>
        <dbReference type="ARBA" id="ARBA00022722"/>
    </source>
</evidence>
<gene>
    <name evidence="4" type="ORF">DSM5745_08187</name>
</gene>
<dbReference type="AlphaFoldDB" id="A0A3D8R9M0"/>
<accession>A0A3D8R9M0</accession>
<feature type="compositionally biased region" description="Pro residues" evidence="3">
    <location>
        <begin position="16"/>
        <end position="34"/>
    </location>
</feature>
<dbReference type="GeneID" id="38118557"/>
<evidence type="ECO:0000313" key="4">
    <source>
        <dbReference type="EMBL" id="RDW70676.1"/>
    </source>
</evidence>
<keyword evidence="2" id="KW-0378">Hydrolase</keyword>
<dbReference type="GO" id="GO:0003723">
    <property type="term" value="F:RNA binding"/>
    <property type="evidence" value="ECO:0007669"/>
    <property type="project" value="InterPro"/>
</dbReference>
<evidence type="ECO:0000313" key="5">
    <source>
        <dbReference type="Proteomes" id="UP000256690"/>
    </source>
</evidence>
<dbReference type="Proteomes" id="UP000256690">
    <property type="component" value="Unassembled WGS sequence"/>
</dbReference>
<organism evidence="4 5">
    <name type="scientific">Aspergillus mulundensis</name>
    <dbReference type="NCBI Taxonomy" id="1810919"/>
    <lineage>
        <taxon>Eukaryota</taxon>
        <taxon>Fungi</taxon>
        <taxon>Dikarya</taxon>
        <taxon>Ascomycota</taxon>
        <taxon>Pezizomycotina</taxon>
        <taxon>Eurotiomycetes</taxon>
        <taxon>Eurotiomycetidae</taxon>
        <taxon>Eurotiales</taxon>
        <taxon>Aspergillaceae</taxon>
        <taxon>Aspergillus</taxon>
        <taxon>Aspergillus subgen. Nidulantes</taxon>
    </lineage>
</organism>
<feature type="region of interest" description="Disordered" evidence="3">
    <location>
        <begin position="1"/>
        <end position="98"/>
    </location>
</feature>
<feature type="compositionally biased region" description="Basic and acidic residues" evidence="3">
    <location>
        <begin position="1"/>
        <end position="12"/>
    </location>
</feature>
<dbReference type="RefSeq" id="XP_026601207.1">
    <property type="nucleotide sequence ID" value="XM_026750203.1"/>
</dbReference>
<dbReference type="SUPFAM" id="SSF53933">
    <property type="entry name" value="Microbial ribonucleases"/>
    <property type="match status" value="1"/>
</dbReference>
<dbReference type="GO" id="GO:0016787">
    <property type="term" value="F:hydrolase activity"/>
    <property type="evidence" value="ECO:0007669"/>
    <property type="project" value="UniProtKB-KW"/>
</dbReference>
<keyword evidence="5" id="KW-1185">Reference proteome</keyword>
<dbReference type="GO" id="GO:0004540">
    <property type="term" value="F:RNA nuclease activity"/>
    <property type="evidence" value="ECO:0007669"/>
    <property type="project" value="InterPro"/>
</dbReference>
<dbReference type="OrthoDB" id="4508815at2759"/>
<comment type="caution">
    <text evidence="4">The sequence shown here is derived from an EMBL/GenBank/DDBJ whole genome shotgun (WGS) entry which is preliminary data.</text>
</comment>
<proteinExistence type="predicted"/>
<protein>
    <submittedName>
        <fullName evidence="4">Uncharacterized protein</fullName>
    </submittedName>
</protein>